<gene>
    <name evidence="2" type="ORF">CEXT_766091</name>
</gene>
<dbReference type="Proteomes" id="UP001054945">
    <property type="component" value="Unassembled WGS sequence"/>
</dbReference>
<feature type="region of interest" description="Disordered" evidence="1">
    <location>
        <begin position="57"/>
        <end position="86"/>
    </location>
</feature>
<feature type="compositionally biased region" description="Low complexity" evidence="1">
    <location>
        <begin position="58"/>
        <end position="70"/>
    </location>
</feature>
<evidence type="ECO:0000256" key="1">
    <source>
        <dbReference type="SAM" id="MobiDB-lite"/>
    </source>
</evidence>
<organism evidence="2 3">
    <name type="scientific">Caerostris extrusa</name>
    <name type="common">Bark spider</name>
    <name type="synonym">Caerostris bankana</name>
    <dbReference type="NCBI Taxonomy" id="172846"/>
    <lineage>
        <taxon>Eukaryota</taxon>
        <taxon>Metazoa</taxon>
        <taxon>Ecdysozoa</taxon>
        <taxon>Arthropoda</taxon>
        <taxon>Chelicerata</taxon>
        <taxon>Arachnida</taxon>
        <taxon>Araneae</taxon>
        <taxon>Araneomorphae</taxon>
        <taxon>Entelegynae</taxon>
        <taxon>Araneoidea</taxon>
        <taxon>Araneidae</taxon>
        <taxon>Caerostris</taxon>
    </lineage>
</organism>
<evidence type="ECO:0000313" key="3">
    <source>
        <dbReference type="Proteomes" id="UP001054945"/>
    </source>
</evidence>
<dbReference type="EMBL" id="BPLR01020964">
    <property type="protein sequence ID" value="GIX84423.1"/>
    <property type="molecule type" value="Genomic_DNA"/>
</dbReference>
<evidence type="ECO:0000313" key="2">
    <source>
        <dbReference type="EMBL" id="GIX84423.1"/>
    </source>
</evidence>
<keyword evidence="3" id="KW-1185">Reference proteome</keyword>
<name>A0AAV4NKS1_CAEEX</name>
<protein>
    <submittedName>
        <fullName evidence="2">Uncharacterized protein</fullName>
    </submittedName>
</protein>
<comment type="caution">
    <text evidence="2">The sequence shown here is derived from an EMBL/GenBank/DDBJ whole genome shotgun (WGS) entry which is preliminary data.</text>
</comment>
<sequence>MTPKVHMMDGRQEDGSEHANPNVGETREIGRWCLRRRRKQFARMGVADHEPKECFHIPASWPPKSTKSSSGGEGKIRLHERGLSGH</sequence>
<feature type="compositionally biased region" description="Basic and acidic residues" evidence="1">
    <location>
        <begin position="1"/>
        <end position="17"/>
    </location>
</feature>
<feature type="region of interest" description="Disordered" evidence="1">
    <location>
        <begin position="1"/>
        <end position="24"/>
    </location>
</feature>
<feature type="compositionally biased region" description="Basic and acidic residues" evidence="1">
    <location>
        <begin position="74"/>
        <end position="86"/>
    </location>
</feature>
<accession>A0AAV4NKS1</accession>
<dbReference type="AlphaFoldDB" id="A0AAV4NKS1"/>
<proteinExistence type="predicted"/>
<reference evidence="2 3" key="1">
    <citation type="submission" date="2021-06" db="EMBL/GenBank/DDBJ databases">
        <title>Caerostris extrusa draft genome.</title>
        <authorList>
            <person name="Kono N."/>
            <person name="Arakawa K."/>
        </authorList>
    </citation>
    <scope>NUCLEOTIDE SEQUENCE [LARGE SCALE GENOMIC DNA]</scope>
</reference>